<gene>
    <name evidence="1" type="ORF">V1477_016996</name>
</gene>
<organism evidence="1 2">
    <name type="scientific">Vespula maculifrons</name>
    <name type="common">Eastern yellow jacket</name>
    <name type="synonym">Wasp</name>
    <dbReference type="NCBI Taxonomy" id="7453"/>
    <lineage>
        <taxon>Eukaryota</taxon>
        <taxon>Metazoa</taxon>
        <taxon>Ecdysozoa</taxon>
        <taxon>Arthropoda</taxon>
        <taxon>Hexapoda</taxon>
        <taxon>Insecta</taxon>
        <taxon>Pterygota</taxon>
        <taxon>Neoptera</taxon>
        <taxon>Endopterygota</taxon>
        <taxon>Hymenoptera</taxon>
        <taxon>Apocrita</taxon>
        <taxon>Aculeata</taxon>
        <taxon>Vespoidea</taxon>
        <taxon>Vespidae</taxon>
        <taxon>Vespinae</taxon>
        <taxon>Vespula</taxon>
    </lineage>
</organism>
<accession>A0ABD2B4T5</accession>
<dbReference type="AlphaFoldDB" id="A0ABD2B4T5"/>
<proteinExistence type="predicted"/>
<evidence type="ECO:0000313" key="1">
    <source>
        <dbReference type="EMBL" id="KAL2727720.1"/>
    </source>
</evidence>
<reference evidence="1 2" key="1">
    <citation type="journal article" date="2024" name="Ann. Entomol. Soc. Am.">
        <title>Genomic analyses of the southern and eastern yellowjacket wasps (Hymenoptera: Vespidae) reveal evolutionary signatures of social life.</title>
        <authorList>
            <person name="Catto M.A."/>
            <person name="Caine P.B."/>
            <person name="Orr S.E."/>
            <person name="Hunt B.G."/>
            <person name="Goodisman M.A.D."/>
        </authorList>
    </citation>
    <scope>NUCLEOTIDE SEQUENCE [LARGE SCALE GENOMIC DNA]</scope>
    <source>
        <strain evidence="1">232</strain>
        <tissue evidence="1">Head and thorax</tissue>
    </source>
</reference>
<evidence type="ECO:0000313" key="2">
    <source>
        <dbReference type="Proteomes" id="UP001607303"/>
    </source>
</evidence>
<sequence length="278" mass="30607">MWYVHEGETLQALSTTVTKTTTMTTMHGGTSTRNIARSCLTARSTDSTSVARSTDWDTDGYWGNGNKEHASISALREWNGKALLYVHKRGGGKEEWKRSENAHDRLGLPSNGRVIRVKVVPIIKLVGQWNPYCPFIGVTIIFSSYPATAATAATAAAATAAAAKSDRQSPSAPRRLARLVEFVLGIEKVGTAQGKKCGNVAGSRQSSPSFYTYDTYKPSNEVQRTERTLFNFLAPSMQESSFMVPKSKSFEREQRTRWCFGCPVTHCTRKGRVHSQGS</sequence>
<protein>
    <submittedName>
        <fullName evidence="1">Uncharacterized protein</fullName>
    </submittedName>
</protein>
<keyword evidence="2" id="KW-1185">Reference proteome</keyword>
<dbReference type="Proteomes" id="UP001607303">
    <property type="component" value="Unassembled WGS sequence"/>
</dbReference>
<name>A0ABD2B4T5_VESMC</name>
<comment type="caution">
    <text evidence="1">The sequence shown here is derived from an EMBL/GenBank/DDBJ whole genome shotgun (WGS) entry which is preliminary data.</text>
</comment>
<dbReference type="EMBL" id="JAYRBN010000100">
    <property type="protein sequence ID" value="KAL2727720.1"/>
    <property type="molecule type" value="Genomic_DNA"/>
</dbReference>